<dbReference type="PANTHER" id="PTHR35936">
    <property type="entry name" value="MEMBRANE-BOUND LYTIC MUREIN TRANSGLYCOSYLASE F"/>
    <property type="match status" value="1"/>
</dbReference>
<dbReference type="InterPro" id="IPR023346">
    <property type="entry name" value="Lysozyme-like_dom_sf"/>
</dbReference>
<evidence type="ECO:0000256" key="2">
    <source>
        <dbReference type="ARBA" id="ARBA00022729"/>
    </source>
</evidence>
<dbReference type="SUPFAM" id="SSF53850">
    <property type="entry name" value="Periplasmic binding protein-like II"/>
    <property type="match status" value="1"/>
</dbReference>
<comment type="caution">
    <text evidence="5">The sequence shown here is derived from an EMBL/GenBank/DDBJ whole genome shotgun (WGS) entry which is preliminary data.</text>
</comment>
<feature type="domain" description="Solute-binding protein family 3/N-terminal" evidence="4">
    <location>
        <begin position="51"/>
        <end position="288"/>
    </location>
</feature>
<name>A0A4V3UYA3_9FLAO</name>
<dbReference type="SMART" id="SM00062">
    <property type="entry name" value="PBPb"/>
    <property type="match status" value="1"/>
</dbReference>
<dbReference type="InterPro" id="IPR008258">
    <property type="entry name" value="Transglycosylase_SLT_dom_1"/>
</dbReference>
<dbReference type="SUPFAM" id="SSF53955">
    <property type="entry name" value="Lysozyme-like"/>
    <property type="match status" value="1"/>
</dbReference>
<dbReference type="Gene3D" id="3.40.190.10">
    <property type="entry name" value="Periplasmic binding protein-like II"/>
    <property type="match status" value="2"/>
</dbReference>
<keyword evidence="2" id="KW-0732">Signal</keyword>
<dbReference type="Gene3D" id="1.10.530.10">
    <property type="match status" value="1"/>
</dbReference>
<dbReference type="RefSeq" id="WP_136334348.1">
    <property type="nucleotide sequence ID" value="NZ_QXMP01000007.1"/>
</dbReference>
<dbReference type="Pfam" id="PF00497">
    <property type="entry name" value="SBP_bac_3"/>
    <property type="match status" value="1"/>
</dbReference>
<accession>A0A4V3UYA3</accession>
<keyword evidence="3" id="KW-0472">Membrane</keyword>
<keyword evidence="3" id="KW-0998">Cell outer membrane</keyword>
<reference evidence="5 6" key="1">
    <citation type="submission" date="2019-04" db="EMBL/GenBank/DDBJ databases">
        <title>Draft genome sequence of Robertkochia marina CC-AMO-30D.</title>
        <authorList>
            <person name="Hameed A."/>
            <person name="Lin S.-Y."/>
            <person name="Shahina M."/>
            <person name="Lai W.-A."/>
            <person name="Young C.-C."/>
        </authorList>
    </citation>
    <scope>NUCLEOTIDE SEQUENCE [LARGE SCALE GENOMIC DNA]</scope>
    <source>
        <strain evidence="5 6">CC-AMO-30D</strain>
    </source>
</reference>
<dbReference type="InterPro" id="IPR001638">
    <property type="entry name" value="Solute-binding_3/MltF_N"/>
</dbReference>
<gene>
    <name evidence="5" type="ORF">E7Z59_00580</name>
</gene>
<evidence type="ECO:0000256" key="3">
    <source>
        <dbReference type="ARBA" id="ARBA00023237"/>
    </source>
</evidence>
<evidence type="ECO:0000313" key="5">
    <source>
        <dbReference type="EMBL" id="THD68858.1"/>
    </source>
</evidence>
<comment type="subcellular location">
    <subcellularLocation>
        <location evidence="1">Cell outer membrane</location>
        <topology evidence="1">Peripheral membrane protein</topology>
    </subcellularLocation>
</comment>
<dbReference type="CDD" id="cd01009">
    <property type="entry name" value="PBP2_YfhD_N"/>
    <property type="match status" value="1"/>
</dbReference>
<organism evidence="5 6">
    <name type="scientific">Robertkochia marina</name>
    <dbReference type="NCBI Taxonomy" id="1227945"/>
    <lineage>
        <taxon>Bacteria</taxon>
        <taxon>Pseudomonadati</taxon>
        <taxon>Bacteroidota</taxon>
        <taxon>Flavobacteriia</taxon>
        <taxon>Flavobacteriales</taxon>
        <taxon>Flavobacteriaceae</taxon>
        <taxon>Robertkochia</taxon>
    </lineage>
</organism>
<dbReference type="GO" id="GO:0009279">
    <property type="term" value="C:cell outer membrane"/>
    <property type="evidence" value="ECO:0007669"/>
    <property type="project" value="UniProtKB-SubCell"/>
</dbReference>
<proteinExistence type="predicted"/>
<dbReference type="Pfam" id="PF01464">
    <property type="entry name" value="SLT"/>
    <property type="match status" value="1"/>
</dbReference>
<keyword evidence="6" id="KW-1185">Reference proteome</keyword>
<dbReference type="EMBL" id="SSMC01000001">
    <property type="protein sequence ID" value="THD68858.1"/>
    <property type="molecule type" value="Genomic_DNA"/>
</dbReference>
<dbReference type="OrthoDB" id="9815002at2"/>
<evidence type="ECO:0000313" key="6">
    <source>
        <dbReference type="Proteomes" id="UP000305939"/>
    </source>
</evidence>
<dbReference type="AlphaFoldDB" id="A0A4V3UYA3"/>
<protein>
    <submittedName>
        <fullName evidence="5">Transporter substrate-binding domain-containing protein</fullName>
    </submittedName>
</protein>
<evidence type="ECO:0000259" key="4">
    <source>
        <dbReference type="SMART" id="SM00062"/>
    </source>
</evidence>
<sequence>MRRWFKNTSPQSFSKPTPSVRIFVLGCLFFFISGFSSGSAELLSVDPPKKKLRALVTYNSTSYFMYKGKTMGFEYELLQRLADSLNMDLKVVVSDGVKELIPDLLAGKGDLIAHGLNVTPERQAQVSFTEPIIMSRHVLVQRKPEGWQKMNADQMNYELVRSYEPLLGDTITVAEGSSYEKRLQEYVKNIGGGIHIQVLDPTYSKGELIEMVNDGLIRYTIAEEYIAGINASWMPDLDVSVALTEEEPIAWAVRPEDKTLLAQLNEAVRRSRTSTYYAVVYNKYFKDRKNFNARVKSPLYSLKNKQISAFDPIVKEESAKVGWDWRLVSAAIYQESRFNPQVKSWAGAQGLMQLMPNTAKSLGVKDPLDPKENIMGGCKYLGRLYNRFKEVKDPEQRLKFALASYNCGIGHVFDAQRLAASKGLDRTRWDGNVEQSILDLSDPEEYQKDIIRYGYVRGRQPYNYVRDIFDRYEHYSFFTDE</sequence>
<dbReference type="Proteomes" id="UP000305939">
    <property type="component" value="Unassembled WGS sequence"/>
</dbReference>
<dbReference type="CDD" id="cd13403">
    <property type="entry name" value="MLTF-like"/>
    <property type="match status" value="1"/>
</dbReference>
<evidence type="ECO:0000256" key="1">
    <source>
        <dbReference type="ARBA" id="ARBA00004339"/>
    </source>
</evidence>